<dbReference type="Gene3D" id="3.30.565.10">
    <property type="entry name" value="Histidine kinase-like ATPase, C-terminal domain"/>
    <property type="match status" value="1"/>
</dbReference>
<evidence type="ECO:0000313" key="4">
    <source>
        <dbReference type="Proteomes" id="UP000019131"/>
    </source>
</evidence>
<feature type="transmembrane region" description="Helical" evidence="1">
    <location>
        <begin position="14"/>
        <end position="33"/>
    </location>
</feature>
<dbReference type="EMBL" id="BAIV01000002">
    <property type="protein sequence ID" value="GAE82251.1"/>
    <property type="molecule type" value="Genomic_DNA"/>
</dbReference>
<dbReference type="PANTHER" id="PTHR34220">
    <property type="entry name" value="SENSOR HISTIDINE KINASE YPDA"/>
    <property type="match status" value="1"/>
</dbReference>
<keyword evidence="1" id="KW-1133">Transmembrane helix</keyword>
<dbReference type="Pfam" id="PF06580">
    <property type="entry name" value="His_kinase"/>
    <property type="match status" value="1"/>
</dbReference>
<keyword evidence="4" id="KW-1185">Reference proteome</keyword>
<name>W4UMQ8_9BACE</name>
<accession>W4UMQ8</accession>
<dbReference type="InterPro" id="IPR010559">
    <property type="entry name" value="Sig_transdc_His_kin_internal"/>
</dbReference>
<feature type="transmembrane region" description="Helical" evidence="1">
    <location>
        <begin position="126"/>
        <end position="148"/>
    </location>
</feature>
<evidence type="ECO:0000256" key="1">
    <source>
        <dbReference type="SAM" id="Phobius"/>
    </source>
</evidence>
<evidence type="ECO:0000313" key="3">
    <source>
        <dbReference type="EMBL" id="GAE82251.1"/>
    </source>
</evidence>
<organism evidence="3 4">
    <name type="scientific">Bacteroides reticulotermitis JCM 10512</name>
    <dbReference type="NCBI Taxonomy" id="1445607"/>
    <lineage>
        <taxon>Bacteria</taxon>
        <taxon>Pseudomonadati</taxon>
        <taxon>Bacteroidota</taxon>
        <taxon>Bacteroidia</taxon>
        <taxon>Bacteroidales</taxon>
        <taxon>Bacteroidaceae</taxon>
        <taxon>Bacteroides</taxon>
    </lineage>
</organism>
<dbReference type="InterPro" id="IPR050640">
    <property type="entry name" value="Bact_2-comp_sensor_kinase"/>
</dbReference>
<dbReference type="GO" id="GO:0000155">
    <property type="term" value="F:phosphorelay sensor kinase activity"/>
    <property type="evidence" value="ECO:0007669"/>
    <property type="project" value="InterPro"/>
</dbReference>
<dbReference type="InterPro" id="IPR036890">
    <property type="entry name" value="HATPase_C_sf"/>
</dbReference>
<dbReference type="AlphaFoldDB" id="W4UMQ8"/>
<feature type="transmembrane region" description="Helical" evidence="1">
    <location>
        <begin position="83"/>
        <end position="106"/>
    </location>
</feature>
<evidence type="ECO:0000259" key="2">
    <source>
        <dbReference type="Pfam" id="PF06580"/>
    </source>
</evidence>
<dbReference type="STRING" id="1445607.JCM10512_441"/>
<proteinExistence type="predicted"/>
<keyword evidence="1" id="KW-0472">Membrane</keyword>
<gene>
    <name evidence="3" type="ORF">JCM10512_441</name>
</gene>
<protein>
    <recommendedName>
        <fullName evidence="2">Signal transduction histidine kinase internal region domain-containing protein</fullName>
    </recommendedName>
</protein>
<keyword evidence="1" id="KW-0812">Transmembrane</keyword>
<dbReference type="SUPFAM" id="SSF55874">
    <property type="entry name" value="ATPase domain of HSP90 chaperone/DNA topoisomerase II/histidine kinase"/>
    <property type="match status" value="1"/>
</dbReference>
<dbReference type="PANTHER" id="PTHR34220:SF7">
    <property type="entry name" value="SENSOR HISTIDINE KINASE YPDA"/>
    <property type="match status" value="1"/>
</dbReference>
<dbReference type="GO" id="GO:0016020">
    <property type="term" value="C:membrane"/>
    <property type="evidence" value="ECO:0007669"/>
    <property type="project" value="InterPro"/>
</dbReference>
<dbReference type="Proteomes" id="UP000019131">
    <property type="component" value="Unassembled WGS sequence"/>
</dbReference>
<comment type="caution">
    <text evidence="3">The sequence shown here is derived from an EMBL/GenBank/DDBJ whole genome shotgun (WGS) entry which is preliminary data.</text>
</comment>
<feature type="domain" description="Signal transduction histidine kinase internal region" evidence="2">
    <location>
        <begin position="161"/>
        <end position="238"/>
    </location>
</feature>
<sequence length="349" mass="40290">MHIISDMIMRAKRLTIAIHTLVWLLLLVIPYISTDQVFNSLDPAFDVKYLLLCFTISGVLLITFYFNYFVLIPKLLVSRRNGLYILCLLLMIAAVLALLGAIFFFSDFSPQGLMEIDPIVEKIIPVIMVNAVALWLLAIGSSILWTFYNRLKQAEHERLSAQIASLKSQINPHFLFNTLNNIYATVIDSSPKAADMIDKLSEMMRYTMRDTQQDFVLLEDELNYINNYIELQRMRLDRSVTLEYSCVEPVPDLQIAPMLLIPFVENAFKHGVNSEQKSHIQIEIMMNKHELRLSVTNNKVNIQQNMYEKSGLGIENTKHRLNLIYPSKHLLVINDTEKQFLVSLYINLL</sequence>
<reference evidence="3 4" key="1">
    <citation type="journal article" date="2014" name="Genome Announc.">
        <title>Draft Genome Sequence of Bacteroides reticulotermitis Strain JCM 10512T, Isolated from the Gut of a Termite.</title>
        <authorList>
            <person name="Yuki M."/>
            <person name="Oshima K."/>
            <person name="Suda W."/>
            <person name="Sakamoto M."/>
            <person name="Iida T."/>
            <person name="Hattori M."/>
            <person name="Ohkuma M."/>
        </authorList>
    </citation>
    <scope>NUCLEOTIDE SEQUENCE [LARGE SCALE GENOMIC DNA]</scope>
    <source>
        <strain evidence="3 4">JCM 10512</strain>
    </source>
</reference>
<feature type="transmembrane region" description="Helical" evidence="1">
    <location>
        <begin position="49"/>
        <end position="71"/>
    </location>
</feature>